<proteinExistence type="predicted"/>
<name>A0ABR4XNV3_9LACO</name>
<dbReference type="Proteomes" id="UP000030023">
    <property type="component" value="Unassembled WGS sequence"/>
</dbReference>
<accession>A0ABR4XNV3</accession>
<sequence>MSFKSIAEQSIRRAWLNAYRSWIFEGKNLCVSYNPEEQLNDVHNKQQMISENVLVGFNMKVVSDLLMLLKFIILINPGKLTDEILDADVQNLLNFSKTFGYISNSLPVLATTHDEKTENQLSDVDPTYSLMRMMFPQLKHRQNLDTILAFFKSEALAKKYATDSQRSALIAHYQCVLEKLKETQ</sequence>
<reference evidence="1 2" key="1">
    <citation type="journal article" date="2014" name="Antonie Van Leeuwenhoek">
        <title>Oenococcus alcoholitolerans sp. nov., a lactic acid bacteria isolated from cachaca and ethanol fermentation processes.</title>
        <authorList>
            <person name="Badotti F."/>
            <person name="Moreira A.P."/>
            <person name="Tonon L.A."/>
            <person name="de Lucena B.T."/>
            <person name="Gomes Fde C."/>
            <person name="Kruger R."/>
            <person name="Thompson C.C."/>
            <person name="de Morais M.A.Jr."/>
            <person name="Rosa C.A."/>
            <person name="Thompson F.L."/>
        </authorList>
    </citation>
    <scope>NUCLEOTIDE SEQUENCE [LARGE SCALE GENOMIC DNA]</scope>
    <source>
        <strain evidence="1 2">UFRJ-M7.2.18</strain>
    </source>
</reference>
<evidence type="ECO:0000313" key="1">
    <source>
        <dbReference type="EMBL" id="KGO22270.1"/>
    </source>
</evidence>
<gene>
    <name evidence="1" type="ORF">Q757_09385</name>
</gene>
<comment type="caution">
    <text evidence="1">The sequence shown here is derived from an EMBL/GenBank/DDBJ whole genome shotgun (WGS) entry which is preliminary data.</text>
</comment>
<dbReference type="EMBL" id="AXCV01000570">
    <property type="protein sequence ID" value="KGO22270.1"/>
    <property type="molecule type" value="Genomic_DNA"/>
</dbReference>
<organism evidence="1 2">
    <name type="scientific">Oenococcus alcoholitolerans</name>
    <dbReference type="NCBI Taxonomy" id="931074"/>
    <lineage>
        <taxon>Bacteria</taxon>
        <taxon>Bacillati</taxon>
        <taxon>Bacillota</taxon>
        <taxon>Bacilli</taxon>
        <taxon>Lactobacillales</taxon>
        <taxon>Lactobacillaceae</taxon>
        <taxon>Oenococcus</taxon>
    </lineage>
</organism>
<protein>
    <submittedName>
        <fullName evidence="1">Uncharacterized protein</fullName>
    </submittedName>
</protein>
<evidence type="ECO:0000313" key="2">
    <source>
        <dbReference type="Proteomes" id="UP000030023"/>
    </source>
</evidence>
<keyword evidence="2" id="KW-1185">Reference proteome</keyword>